<accession>A0ABS1EPI6</accession>
<dbReference type="Gene3D" id="3.40.50.150">
    <property type="entry name" value="Vaccinia Virus protein VP39"/>
    <property type="match status" value="1"/>
</dbReference>
<dbReference type="SUPFAM" id="SSF53335">
    <property type="entry name" value="S-adenosyl-L-methionine-dependent methyltransferases"/>
    <property type="match status" value="1"/>
</dbReference>
<dbReference type="InterPro" id="IPR029063">
    <property type="entry name" value="SAM-dependent_MTases_sf"/>
</dbReference>
<feature type="domain" description="Methyltransferase" evidence="1">
    <location>
        <begin position="38"/>
        <end position="168"/>
    </location>
</feature>
<keyword evidence="3" id="KW-1185">Reference proteome</keyword>
<reference evidence="3" key="1">
    <citation type="submission" date="2021-01" db="EMBL/GenBank/DDBJ databases">
        <title>Genome public.</title>
        <authorList>
            <person name="Liu C."/>
            <person name="Sun Q."/>
        </authorList>
    </citation>
    <scope>NUCLEOTIDE SEQUENCE [LARGE SCALE GENOMIC DNA]</scope>
    <source>
        <strain evidence="3">YIM B02505</strain>
    </source>
</reference>
<dbReference type="GO" id="GO:0032259">
    <property type="term" value="P:methylation"/>
    <property type="evidence" value="ECO:0007669"/>
    <property type="project" value="UniProtKB-KW"/>
</dbReference>
<comment type="caution">
    <text evidence="2">The sequence shown here is derived from an EMBL/GenBank/DDBJ whole genome shotgun (WGS) entry which is preliminary data.</text>
</comment>
<evidence type="ECO:0000259" key="1">
    <source>
        <dbReference type="Pfam" id="PF13847"/>
    </source>
</evidence>
<dbReference type="InterPro" id="IPR025714">
    <property type="entry name" value="Methyltranfer_dom"/>
</dbReference>
<dbReference type="PANTHER" id="PTHR44068:SF11">
    <property type="entry name" value="GERANYL DIPHOSPHATE 2-C-METHYLTRANSFERASE"/>
    <property type="match status" value="1"/>
</dbReference>
<organism evidence="2 3">
    <name type="scientific">Clostridium yunnanense</name>
    <dbReference type="NCBI Taxonomy" id="2800325"/>
    <lineage>
        <taxon>Bacteria</taxon>
        <taxon>Bacillati</taxon>
        <taxon>Bacillota</taxon>
        <taxon>Clostridia</taxon>
        <taxon>Eubacteriales</taxon>
        <taxon>Clostridiaceae</taxon>
        <taxon>Clostridium</taxon>
    </lineage>
</organism>
<dbReference type="GO" id="GO:0008168">
    <property type="term" value="F:methyltransferase activity"/>
    <property type="evidence" value="ECO:0007669"/>
    <property type="project" value="UniProtKB-KW"/>
</dbReference>
<dbReference type="Pfam" id="PF13847">
    <property type="entry name" value="Methyltransf_31"/>
    <property type="match status" value="1"/>
</dbReference>
<protein>
    <submittedName>
        <fullName evidence="2">Methyltransferase domain-containing protein</fullName>
    </submittedName>
</protein>
<dbReference type="CDD" id="cd02440">
    <property type="entry name" value="AdoMet_MTases"/>
    <property type="match status" value="1"/>
</dbReference>
<proteinExistence type="predicted"/>
<keyword evidence="2" id="KW-0808">Transferase</keyword>
<dbReference type="RefSeq" id="WP_200269356.1">
    <property type="nucleotide sequence ID" value="NZ_JAENHN010000037.1"/>
</dbReference>
<gene>
    <name evidence="2" type="ORF">JHL18_11705</name>
</gene>
<evidence type="ECO:0000313" key="3">
    <source>
        <dbReference type="Proteomes" id="UP000596739"/>
    </source>
</evidence>
<keyword evidence="2" id="KW-0489">Methyltransferase</keyword>
<dbReference type="Proteomes" id="UP000596739">
    <property type="component" value="Unassembled WGS sequence"/>
</dbReference>
<evidence type="ECO:0000313" key="2">
    <source>
        <dbReference type="EMBL" id="MBK1811291.1"/>
    </source>
</evidence>
<dbReference type="PANTHER" id="PTHR44068">
    <property type="entry name" value="ZGC:194242"/>
    <property type="match status" value="1"/>
</dbReference>
<name>A0ABS1EPI6_9CLOT</name>
<dbReference type="EMBL" id="JAENHN010000037">
    <property type="protein sequence ID" value="MBK1811291.1"/>
    <property type="molecule type" value="Genomic_DNA"/>
</dbReference>
<sequence length="292" mass="33770">MNTTWSDFIQTTESLYVSRSLRFRLDNKEVWLPLMKVSENMNVLEVGCAGGFLLHQLKQILPSISANGIDRDDNHINYARLKTSELGLDCKFAVGDAVSLPFDDNTFDLTFSHTVIEHVPPQLFLREQYRVLKPGGIITVMSTRHKLSLLPKNWHRTTQFDEAWKESQCFESSHSFEKYEMAEDAYYYELEKCGFKNVDIQFCTIVDYAPDNHSVTSEMAEKQIKANRLYALESIERALRNNPDCLSARERKRLEKLIDISFDERINKYRRGEKVCDIAASTVMFVTGRKGL</sequence>
<dbReference type="InterPro" id="IPR050447">
    <property type="entry name" value="Erg6_SMT_methyltransf"/>
</dbReference>